<dbReference type="InParanoid" id="G5AEY5"/>
<evidence type="ECO:0000313" key="7">
    <source>
        <dbReference type="EMBL" id="EGZ05775.1"/>
    </source>
</evidence>
<keyword evidence="2 4" id="KW-0863">Zinc-finger</keyword>
<evidence type="ECO:0000256" key="5">
    <source>
        <dbReference type="SAM" id="MobiDB-lite"/>
    </source>
</evidence>
<feature type="compositionally biased region" description="Basic and acidic residues" evidence="5">
    <location>
        <begin position="581"/>
        <end position="591"/>
    </location>
</feature>
<dbReference type="PANTHER" id="PTHR13510">
    <property type="entry name" value="FYVE-FINGER-CONTAINING RAB5 EFFECTOR PROTEIN RABENOSYN-5-RELATED"/>
    <property type="match status" value="1"/>
</dbReference>
<feature type="non-terminal residue" evidence="7">
    <location>
        <position position="1"/>
    </location>
</feature>
<feature type="compositionally biased region" description="Acidic residues" evidence="5">
    <location>
        <begin position="702"/>
        <end position="716"/>
    </location>
</feature>
<keyword evidence="1" id="KW-0479">Metal-binding</keyword>
<dbReference type="InterPro" id="IPR023393">
    <property type="entry name" value="START-like_dom_sf"/>
</dbReference>
<sequence length="804" mass="89608">SMAQLGDAYYQSVSARIKTQEAMASFPLAQRPFPRLELSEGERRRFHTQAMELLGHALSEYEEFALIRHRQVDRRRWKPLKSHEKLAVYRESRSYALSRSLSAEDEESFARAAALVPPRGSRSSSSSGGSRSGSISTIHELPAHQVTELELLTGWGPTATEAREQKKRAKSKSVSGISGGHEPLPVLLGVGNIVGSLDDVMYGVAAPDCASMALKNGYSHGDVLDGDVLCPIEGPSQRSPFRFLGIKWLVKSTTGGSVKHRLASPRDLVYLEATGVITRGDGVRIGYQIMHSVKLRGCPELYDSHGVARARCESVHLFVELDSRTVDVFLKSNVTPNGKISESAALQSCANNLLYCGKTVQCSQDKKLSWRLECQSGNQHAHKDENKAKPTQCSICSKTFGRFLRQSIECKLCLMAVCSKCCVERTLKHVETSGSKRHTSKFVTTTIVELCTTCIATNQQTSALMIAREEVMSGRFGRVANGSALPPSQRGSGNSGEYSSSSIATITIDDIPGQQEHHSRPPRQSDGSSRRTERTHHREESSRRGHRDQRRDYYPEDLETIRRRGRAYRESPPMSSRKHAQRDMPKPRTRSDAPQPTFRRGDSDEMYRDNVRGEDYHRGRGYSDRYPPRDPILRSRHNPLYSSSPVELDDSGRGLPVDLCDLEDSSPYTSSKESIRKTTSSSGSSLEGIHTAGVSPLRIESESEEEEDEFDDDDDAASCDTFDSFGDLIEIRSQLDDVDETLDTKDMEAVKRASQVNRKLWQQIADLRDAAENVYLYTKESTEMNMTRGGSIKRRPSNPVRPGY</sequence>
<feature type="region of interest" description="Disordered" evidence="5">
    <location>
        <begin position="478"/>
        <end position="716"/>
    </location>
</feature>
<feature type="region of interest" description="Disordered" evidence="5">
    <location>
        <begin position="785"/>
        <end position="804"/>
    </location>
</feature>
<gene>
    <name evidence="7" type="ORF">PHYSODRAFT_533469</name>
</gene>
<keyword evidence="8" id="KW-1185">Reference proteome</keyword>
<feature type="region of interest" description="Disordered" evidence="5">
    <location>
        <begin position="113"/>
        <end position="135"/>
    </location>
</feature>
<dbReference type="Gene3D" id="3.30.530.20">
    <property type="match status" value="1"/>
</dbReference>
<dbReference type="PANTHER" id="PTHR13510:SF44">
    <property type="entry name" value="RABENOSYN-5"/>
    <property type="match status" value="1"/>
</dbReference>
<dbReference type="KEGG" id="psoj:PHYSODRAFT_533469"/>
<feature type="domain" description="FYVE-type" evidence="6">
    <location>
        <begin position="387"/>
        <end position="459"/>
    </location>
</feature>
<evidence type="ECO:0000313" key="8">
    <source>
        <dbReference type="Proteomes" id="UP000002640"/>
    </source>
</evidence>
<dbReference type="EMBL" id="JH159165">
    <property type="protein sequence ID" value="EGZ05775.1"/>
    <property type="molecule type" value="Genomic_DNA"/>
</dbReference>
<dbReference type="SUPFAM" id="SSF57903">
    <property type="entry name" value="FYVE/PHD zinc finger"/>
    <property type="match status" value="1"/>
</dbReference>
<dbReference type="Gene3D" id="3.30.40.10">
    <property type="entry name" value="Zinc/RING finger domain, C3HC4 (zinc finger)"/>
    <property type="match status" value="1"/>
</dbReference>
<dbReference type="GO" id="GO:0008270">
    <property type="term" value="F:zinc ion binding"/>
    <property type="evidence" value="ECO:0007669"/>
    <property type="project" value="UniProtKB-KW"/>
</dbReference>
<dbReference type="RefSeq" id="XP_009538636.1">
    <property type="nucleotide sequence ID" value="XM_009540341.1"/>
</dbReference>
<dbReference type="PROSITE" id="PS50178">
    <property type="entry name" value="ZF_FYVE"/>
    <property type="match status" value="1"/>
</dbReference>
<dbReference type="GeneID" id="20661868"/>
<proteinExistence type="predicted"/>
<organism evidence="7 8">
    <name type="scientific">Phytophthora sojae (strain P6497)</name>
    <name type="common">Soybean stem and root rot agent</name>
    <name type="synonym">Phytophthora megasperma f. sp. glycines</name>
    <dbReference type="NCBI Taxonomy" id="1094619"/>
    <lineage>
        <taxon>Eukaryota</taxon>
        <taxon>Sar</taxon>
        <taxon>Stramenopiles</taxon>
        <taxon>Oomycota</taxon>
        <taxon>Peronosporomycetes</taxon>
        <taxon>Peronosporales</taxon>
        <taxon>Peronosporaceae</taxon>
        <taxon>Phytophthora</taxon>
    </lineage>
</organism>
<protein>
    <recommendedName>
        <fullName evidence="6">FYVE-type domain-containing protein</fullName>
    </recommendedName>
</protein>
<evidence type="ECO:0000256" key="4">
    <source>
        <dbReference type="PROSITE-ProRule" id="PRU00091"/>
    </source>
</evidence>
<feature type="compositionally biased region" description="Low complexity" evidence="5">
    <location>
        <begin position="119"/>
        <end position="134"/>
    </location>
</feature>
<feature type="compositionally biased region" description="Basic and acidic residues" evidence="5">
    <location>
        <begin position="599"/>
        <end position="633"/>
    </location>
</feature>
<evidence type="ECO:0000256" key="1">
    <source>
        <dbReference type="ARBA" id="ARBA00022723"/>
    </source>
</evidence>
<reference evidence="7 8" key="1">
    <citation type="journal article" date="2006" name="Science">
        <title>Phytophthora genome sequences uncover evolutionary origins and mechanisms of pathogenesis.</title>
        <authorList>
            <person name="Tyler B.M."/>
            <person name="Tripathy S."/>
            <person name="Zhang X."/>
            <person name="Dehal P."/>
            <person name="Jiang R.H."/>
            <person name="Aerts A."/>
            <person name="Arredondo F.D."/>
            <person name="Baxter L."/>
            <person name="Bensasson D."/>
            <person name="Beynon J.L."/>
            <person name="Chapman J."/>
            <person name="Damasceno C.M."/>
            <person name="Dorrance A.E."/>
            <person name="Dou D."/>
            <person name="Dickerman A.W."/>
            <person name="Dubchak I.L."/>
            <person name="Garbelotto M."/>
            <person name="Gijzen M."/>
            <person name="Gordon S.G."/>
            <person name="Govers F."/>
            <person name="Grunwald N.J."/>
            <person name="Huang W."/>
            <person name="Ivors K.L."/>
            <person name="Jones R.W."/>
            <person name="Kamoun S."/>
            <person name="Krampis K."/>
            <person name="Lamour K.H."/>
            <person name="Lee M.K."/>
            <person name="McDonald W.H."/>
            <person name="Medina M."/>
            <person name="Meijer H.J."/>
            <person name="Nordberg E.K."/>
            <person name="Maclean D.J."/>
            <person name="Ospina-Giraldo M.D."/>
            <person name="Morris P.F."/>
            <person name="Phuntumart V."/>
            <person name="Putnam N.H."/>
            <person name="Rash S."/>
            <person name="Rose J.K."/>
            <person name="Sakihama Y."/>
            <person name="Salamov A.A."/>
            <person name="Savidor A."/>
            <person name="Scheuring C.F."/>
            <person name="Smith B.M."/>
            <person name="Sobral B.W."/>
            <person name="Terry A."/>
            <person name="Torto-Alalibo T.A."/>
            <person name="Win J."/>
            <person name="Xu Z."/>
            <person name="Zhang H."/>
            <person name="Grigoriev I.V."/>
            <person name="Rokhsar D.S."/>
            <person name="Boore J.L."/>
        </authorList>
    </citation>
    <scope>NUCLEOTIDE SEQUENCE [LARGE SCALE GENOMIC DNA]</scope>
    <source>
        <strain evidence="7 8">P6497</strain>
    </source>
</reference>
<dbReference type="AlphaFoldDB" id="G5AEY5"/>
<accession>G5AEY5</accession>
<dbReference type="InterPro" id="IPR011011">
    <property type="entry name" value="Znf_FYVE_PHD"/>
</dbReference>
<evidence type="ECO:0000256" key="3">
    <source>
        <dbReference type="ARBA" id="ARBA00022833"/>
    </source>
</evidence>
<evidence type="ECO:0000256" key="2">
    <source>
        <dbReference type="ARBA" id="ARBA00022771"/>
    </source>
</evidence>
<keyword evidence="3" id="KW-0862">Zinc</keyword>
<name>G5AEY5_PHYSP</name>
<dbReference type="OMA" id="FHTQATE"/>
<dbReference type="InterPro" id="IPR013083">
    <property type="entry name" value="Znf_RING/FYVE/PHD"/>
</dbReference>
<evidence type="ECO:0000259" key="6">
    <source>
        <dbReference type="PROSITE" id="PS50178"/>
    </source>
</evidence>
<feature type="compositionally biased region" description="Basic and acidic residues" evidence="5">
    <location>
        <begin position="528"/>
        <end position="562"/>
    </location>
</feature>
<dbReference type="InterPro" id="IPR017455">
    <property type="entry name" value="Znf_FYVE-rel"/>
</dbReference>
<dbReference type="InterPro" id="IPR052727">
    <property type="entry name" value="Rab4/Rab5_effector"/>
</dbReference>
<dbReference type="Proteomes" id="UP000002640">
    <property type="component" value="Unassembled WGS sequence"/>
</dbReference>
<feature type="compositionally biased region" description="Low complexity" evidence="5">
    <location>
        <begin position="491"/>
        <end position="511"/>
    </location>
</feature>